<dbReference type="InterPro" id="IPR009056">
    <property type="entry name" value="Cyt_c-like_dom"/>
</dbReference>
<evidence type="ECO:0000313" key="15">
    <source>
        <dbReference type="Proteomes" id="UP000037997"/>
    </source>
</evidence>
<organism evidence="13 15">
    <name type="scientific">Helicobacter pullorum</name>
    <dbReference type="NCBI Taxonomy" id="35818"/>
    <lineage>
        <taxon>Bacteria</taxon>
        <taxon>Pseudomonadati</taxon>
        <taxon>Campylobacterota</taxon>
        <taxon>Epsilonproteobacteria</taxon>
        <taxon>Campylobacterales</taxon>
        <taxon>Helicobacteraceae</taxon>
        <taxon>Helicobacter</taxon>
    </lineage>
</organism>
<sequence>MRIILMLLCLLINMKAADFVEIGIEPIPDSLPFDEQKARLGKMLYMDTNLSKDKTISCNSCHHLTGYGVDNERFSFGVGGATNGATNSPTSFNAVFNFVQFWDGRAKDLQEQAGGPLLNPVEHGMTEDEVIEAVKGNLEYVESFKEIYGEITFENITDAIAEFEKTLITPNSPFDRWLKGDENAISPAAKRGFQAFRSNGCIACHQGQNIGGNMYQKIGIFEPYAATGNPGRYGVTKEEEDKLVFKVPSLRNIAKTAPYFHDGSVETLEVAVQLMAFYQLGKFLNNDTVQDITAFLESLTGEYNDKLQ</sequence>
<feature type="binding site" description="axial binding residue" evidence="9">
    <location>
        <position position="275"/>
    </location>
    <ligand>
        <name>heme c</name>
        <dbReference type="ChEBI" id="CHEBI:61717"/>
        <label>2</label>
    </ligand>
    <ligandPart>
        <name>Fe</name>
        <dbReference type="ChEBI" id="CHEBI:18248"/>
    </ligandPart>
</feature>
<evidence type="ECO:0000256" key="5">
    <source>
        <dbReference type="ARBA" id="ARBA00022764"/>
    </source>
</evidence>
<keyword evidence="3 9" id="KW-0479">Metal-binding</keyword>
<dbReference type="GO" id="GO:0042597">
    <property type="term" value="C:periplasmic space"/>
    <property type="evidence" value="ECO:0007669"/>
    <property type="project" value="UniProtKB-SubCell"/>
</dbReference>
<dbReference type="InterPro" id="IPR051395">
    <property type="entry name" value="Cytochrome_c_Peroxidase/MauG"/>
</dbReference>
<dbReference type="InterPro" id="IPR036909">
    <property type="entry name" value="Cyt_c-like_dom_sf"/>
</dbReference>
<dbReference type="Pfam" id="PF03150">
    <property type="entry name" value="CCP_MauG"/>
    <property type="match status" value="1"/>
</dbReference>
<evidence type="ECO:0000256" key="3">
    <source>
        <dbReference type="ARBA" id="ARBA00022723"/>
    </source>
</evidence>
<feature type="binding site" description="covalent" evidence="8">
    <location>
        <position position="201"/>
    </location>
    <ligand>
        <name>heme c</name>
        <dbReference type="ChEBI" id="CHEBI:61717"/>
        <label>2</label>
    </ligand>
</feature>
<dbReference type="PIRSF" id="PIRSF000294">
    <property type="entry name" value="Cytochrome-c_peroxidase"/>
    <property type="match status" value="1"/>
</dbReference>
<dbReference type="EMBL" id="JNOC01000035">
    <property type="protein sequence ID" value="KPH55642.1"/>
    <property type="molecule type" value="Genomic_DNA"/>
</dbReference>
<evidence type="ECO:0000256" key="6">
    <source>
        <dbReference type="ARBA" id="ARBA00023002"/>
    </source>
</evidence>
<name>A0A0N1E6J1_9HELI</name>
<gene>
    <name evidence="13" type="ORF">HPU229334_07375</name>
    <name evidence="12" type="ORF">HPU229336_02570</name>
</gene>
<evidence type="ECO:0000256" key="2">
    <source>
        <dbReference type="ARBA" id="ARBA00022617"/>
    </source>
</evidence>
<dbReference type="PROSITE" id="PS51007">
    <property type="entry name" value="CYTC"/>
    <property type="match status" value="1"/>
</dbReference>
<comment type="cofactor">
    <cofactor evidence="8">
        <name>heme</name>
        <dbReference type="ChEBI" id="CHEBI:30413"/>
    </cofactor>
    <text evidence="8">Binds 2 heme groups.</text>
</comment>
<dbReference type="GO" id="GO:0004130">
    <property type="term" value="F:cytochrome-c peroxidase activity"/>
    <property type="evidence" value="ECO:0007669"/>
    <property type="project" value="TreeGrafter"/>
</dbReference>
<feature type="binding site" description="covalent" evidence="8">
    <location>
        <position position="58"/>
    </location>
    <ligand>
        <name>heme c</name>
        <dbReference type="ChEBI" id="CHEBI:61717"/>
        <label>1</label>
    </ligand>
</feature>
<keyword evidence="6" id="KW-0560">Oxidoreductase</keyword>
<evidence type="ECO:0000256" key="4">
    <source>
        <dbReference type="ARBA" id="ARBA00022729"/>
    </source>
</evidence>
<dbReference type="GO" id="GO:0009055">
    <property type="term" value="F:electron transfer activity"/>
    <property type="evidence" value="ECO:0007669"/>
    <property type="project" value="InterPro"/>
</dbReference>
<feature type="binding site" description="covalent" evidence="8">
    <location>
        <position position="61"/>
    </location>
    <ligand>
        <name>heme c</name>
        <dbReference type="ChEBI" id="CHEBI:61717"/>
        <label>1</label>
    </ligand>
</feature>
<keyword evidence="7 9" id="KW-0408">Iron</keyword>
<feature type="chain" id="PRO_5010428999" evidence="10">
    <location>
        <begin position="17"/>
        <end position="308"/>
    </location>
</feature>
<reference evidence="14 15" key="1">
    <citation type="submission" date="2014-06" db="EMBL/GenBank/DDBJ databases">
        <title>Helicobacter pullorum isolates in fresh chicken meat - phenotypic and genotypic features.</title>
        <authorList>
            <person name="Borges V."/>
            <person name="Santos A."/>
            <person name="Correia C.B."/>
            <person name="Saraiva M."/>
            <person name="Menard A."/>
            <person name="Vieira L."/>
            <person name="Sampaio D.A."/>
            <person name="Gomes J.P."/>
            <person name="Oleastro M."/>
        </authorList>
    </citation>
    <scope>NUCLEOTIDE SEQUENCE [LARGE SCALE GENOMIC DNA]</scope>
    <source>
        <strain evidence="13 15">229334/12</strain>
        <strain evidence="12 14">229336/12</strain>
    </source>
</reference>
<keyword evidence="4 10" id="KW-0732">Signal</keyword>
<evidence type="ECO:0000256" key="7">
    <source>
        <dbReference type="ARBA" id="ARBA00023004"/>
    </source>
</evidence>
<dbReference type="GO" id="GO:0020037">
    <property type="term" value="F:heme binding"/>
    <property type="evidence" value="ECO:0007669"/>
    <property type="project" value="InterPro"/>
</dbReference>
<dbReference type="Gene3D" id="1.10.760.10">
    <property type="entry name" value="Cytochrome c-like domain"/>
    <property type="match status" value="2"/>
</dbReference>
<evidence type="ECO:0000256" key="10">
    <source>
        <dbReference type="SAM" id="SignalP"/>
    </source>
</evidence>
<keyword evidence="5" id="KW-0574">Periplasm</keyword>
<evidence type="ECO:0000256" key="8">
    <source>
        <dbReference type="PIRSR" id="PIRSR000294-1"/>
    </source>
</evidence>
<dbReference type="Proteomes" id="UP000037997">
    <property type="component" value="Unassembled WGS sequence"/>
</dbReference>
<evidence type="ECO:0000259" key="11">
    <source>
        <dbReference type="PROSITE" id="PS51007"/>
    </source>
</evidence>
<dbReference type="InterPro" id="IPR026259">
    <property type="entry name" value="MauG/Cytc_peroxidase"/>
</dbReference>
<dbReference type="RefSeq" id="WP_054195380.1">
    <property type="nucleotide sequence ID" value="NZ_CAKMIM010000003.1"/>
</dbReference>
<evidence type="ECO:0000256" key="1">
    <source>
        <dbReference type="ARBA" id="ARBA00004418"/>
    </source>
</evidence>
<evidence type="ECO:0000313" key="14">
    <source>
        <dbReference type="Proteomes" id="UP000037800"/>
    </source>
</evidence>
<dbReference type="PANTHER" id="PTHR30600:SF7">
    <property type="entry name" value="CYTOCHROME C PEROXIDASE-RELATED"/>
    <property type="match status" value="1"/>
</dbReference>
<feature type="binding site" description="axial binding residue" evidence="9">
    <location>
        <position position="205"/>
    </location>
    <ligand>
        <name>heme c</name>
        <dbReference type="ChEBI" id="CHEBI:61717"/>
        <label>2</label>
    </ligand>
    <ligandPart>
        <name>Fe</name>
        <dbReference type="ChEBI" id="CHEBI:18248"/>
    </ligandPart>
</feature>
<accession>A0A0N1E6J1</accession>
<dbReference type="PANTHER" id="PTHR30600">
    <property type="entry name" value="CYTOCHROME C PEROXIDASE-RELATED"/>
    <property type="match status" value="1"/>
</dbReference>
<feature type="binding site" description="axial binding residue" evidence="9">
    <location>
        <position position="62"/>
    </location>
    <ligand>
        <name>heme c</name>
        <dbReference type="ChEBI" id="CHEBI:61717"/>
        <label>1</label>
    </ligand>
    <ligandPart>
        <name>Fe</name>
        <dbReference type="ChEBI" id="CHEBI:18248"/>
    </ligandPart>
</feature>
<dbReference type="PATRIC" id="fig|35818.10.peg.540"/>
<dbReference type="InterPro" id="IPR004852">
    <property type="entry name" value="Di-haem_cyt_c_peroxidsae"/>
</dbReference>
<dbReference type="EMBL" id="JNUR01000018">
    <property type="protein sequence ID" value="KPH50472.1"/>
    <property type="molecule type" value="Genomic_DNA"/>
</dbReference>
<evidence type="ECO:0000313" key="13">
    <source>
        <dbReference type="EMBL" id="KPH55642.1"/>
    </source>
</evidence>
<dbReference type="Proteomes" id="UP000037800">
    <property type="component" value="Unassembled WGS sequence"/>
</dbReference>
<comment type="subcellular location">
    <subcellularLocation>
        <location evidence="1">Periplasm</location>
    </subcellularLocation>
</comment>
<evidence type="ECO:0000313" key="12">
    <source>
        <dbReference type="EMBL" id="KPH50472.1"/>
    </source>
</evidence>
<proteinExistence type="predicted"/>
<feature type="binding site" description="covalent" evidence="8">
    <location>
        <position position="204"/>
    </location>
    <ligand>
        <name>heme c</name>
        <dbReference type="ChEBI" id="CHEBI:61717"/>
        <label>2</label>
    </ligand>
</feature>
<comment type="caution">
    <text evidence="13">The sequence shown here is derived from an EMBL/GenBank/DDBJ whole genome shotgun (WGS) entry which is preliminary data.</text>
</comment>
<dbReference type="AlphaFoldDB" id="A0A0N1E6J1"/>
<comment type="PTM">
    <text evidence="8">Binds 2 heme groups per subunit.</text>
</comment>
<dbReference type="SUPFAM" id="SSF46626">
    <property type="entry name" value="Cytochrome c"/>
    <property type="match status" value="2"/>
</dbReference>
<feature type="domain" description="Cytochrome c" evidence="11">
    <location>
        <begin position="187"/>
        <end position="300"/>
    </location>
</feature>
<dbReference type="STRING" id="35818.HPU229336_02570"/>
<dbReference type="GO" id="GO:0046872">
    <property type="term" value="F:metal ion binding"/>
    <property type="evidence" value="ECO:0007669"/>
    <property type="project" value="UniProtKB-KW"/>
</dbReference>
<evidence type="ECO:0000256" key="9">
    <source>
        <dbReference type="PIRSR" id="PIRSR000294-2"/>
    </source>
</evidence>
<protein>
    <submittedName>
        <fullName evidence="13">Cytochrome B6</fullName>
    </submittedName>
</protein>
<feature type="signal peptide" evidence="10">
    <location>
        <begin position="1"/>
        <end position="16"/>
    </location>
</feature>
<keyword evidence="2 8" id="KW-0349">Heme</keyword>
<dbReference type="OrthoDB" id="9805202at2"/>